<gene>
    <name evidence="1" type="ORF">CS063_02595</name>
</gene>
<dbReference type="Proteomes" id="UP000224460">
    <property type="component" value="Unassembled WGS sequence"/>
</dbReference>
<proteinExistence type="predicted"/>
<protein>
    <submittedName>
        <fullName evidence="1">Uncharacterized protein</fullName>
    </submittedName>
</protein>
<name>A0AC61DHY8_9FIRM</name>
<evidence type="ECO:0000313" key="2">
    <source>
        <dbReference type="Proteomes" id="UP000224460"/>
    </source>
</evidence>
<keyword evidence="2" id="KW-1185">Reference proteome</keyword>
<organism evidence="1 2">
    <name type="scientific">Sporanaerobium hydrogeniformans</name>
    <dbReference type="NCBI Taxonomy" id="3072179"/>
    <lineage>
        <taxon>Bacteria</taxon>
        <taxon>Bacillati</taxon>
        <taxon>Bacillota</taxon>
        <taxon>Clostridia</taxon>
        <taxon>Lachnospirales</taxon>
        <taxon>Lachnospiraceae</taxon>
        <taxon>Sporanaerobium</taxon>
    </lineage>
</organism>
<accession>A0AC61DHY8</accession>
<sequence>MKNGNTKISANEINRFIYCPYQWYYNRYYGAKALRQQYKALEQPTSSHEANFVRGQQFHQRYYKAYRRKRFLQVLIVLIAIILWIGWIRR</sequence>
<reference evidence="1" key="1">
    <citation type="submission" date="2017-10" db="EMBL/GenBank/DDBJ databases">
        <title>Genome sequence of cellulolytic Lachnospiraceae bacterium XHS1971 isolated from hotspring sediment.</title>
        <authorList>
            <person name="Vasudevan G."/>
            <person name="Joshi A.J."/>
            <person name="Hivarkar S."/>
            <person name="Lanjekar V.B."/>
            <person name="Dhakephalkar P.K."/>
            <person name="Dagar S."/>
        </authorList>
    </citation>
    <scope>NUCLEOTIDE SEQUENCE</scope>
    <source>
        <strain evidence="1">XHS1971</strain>
    </source>
</reference>
<dbReference type="EMBL" id="PEDL01000001">
    <property type="protein sequence ID" value="PHV72385.1"/>
    <property type="molecule type" value="Genomic_DNA"/>
</dbReference>
<evidence type="ECO:0000313" key="1">
    <source>
        <dbReference type="EMBL" id="PHV72385.1"/>
    </source>
</evidence>
<comment type="caution">
    <text evidence="1">The sequence shown here is derived from an EMBL/GenBank/DDBJ whole genome shotgun (WGS) entry which is preliminary data.</text>
</comment>